<protein>
    <submittedName>
        <fullName evidence="2">Uncharacterized protein</fullName>
    </submittedName>
</protein>
<gene>
    <name evidence="2" type="ORF">A2876_02280</name>
</gene>
<name>A0A1F4YEN9_9BACT</name>
<feature type="coiled-coil region" evidence="1">
    <location>
        <begin position="100"/>
        <end position="127"/>
    </location>
</feature>
<keyword evidence="1" id="KW-0175">Coiled coil</keyword>
<proteinExistence type="predicted"/>
<dbReference type="Proteomes" id="UP000178176">
    <property type="component" value="Unassembled WGS sequence"/>
</dbReference>
<evidence type="ECO:0000313" key="3">
    <source>
        <dbReference type="Proteomes" id="UP000178176"/>
    </source>
</evidence>
<evidence type="ECO:0000256" key="1">
    <source>
        <dbReference type="SAM" id="Coils"/>
    </source>
</evidence>
<dbReference type="AlphaFoldDB" id="A0A1F4YEN9"/>
<reference evidence="2 3" key="1">
    <citation type="journal article" date="2016" name="Nat. Commun.">
        <title>Thousands of microbial genomes shed light on interconnected biogeochemical processes in an aquifer system.</title>
        <authorList>
            <person name="Anantharaman K."/>
            <person name="Brown C.T."/>
            <person name="Hug L.A."/>
            <person name="Sharon I."/>
            <person name="Castelle C.J."/>
            <person name="Probst A.J."/>
            <person name="Thomas B.C."/>
            <person name="Singh A."/>
            <person name="Wilkins M.J."/>
            <person name="Karaoz U."/>
            <person name="Brodie E.L."/>
            <person name="Williams K.H."/>
            <person name="Hubbard S.S."/>
            <person name="Banfield J.F."/>
        </authorList>
    </citation>
    <scope>NUCLEOTIDE SEQUENCE [LARGE SCALE GENOMIC DNA]</scope>
</reference>
<dbReference type="EMBL" id="MEXH01000016">
    <property type="protein sequence ID" value="OGC92382.1"/>
    <property type="molecule type" value="Genomic_DNA"/>
</dbReference>
<comment type="caution">
    <text evidence="2">The sequence shown here is derived from an EMBL/GenBank/DDBJ whole genome shotgun (WGS) entry which is preliminary data.</text>
</comment>
<accession>A0A1F4YEN9</accession>
<sequence>MPDGSPTPKDTMILSSEGKSKLVVASQFSQEAANWEKRVGHGSAPAAQALCQQVGIARNEQESSSQEGYPSALVRTYRELSSTLAEPGSSLDEPQKEIASKLLTHNIDALQEELSTAQERNRQGVTNKLKLLTKAKDTLFPSS</sequence>
<organism evidence="2 3">
    <name type="scientific">Candidatus Amesbacteria bacterium RIFCSPHIGHO2_01_FULL_48_32b</name>
    <dbReference type="NCBI Taxonomy" id="1797253"/>
    <lineage>
        <taxon>Bacteria</taxon>
        <taxon>Candidatus Amesiibacteriota</taxon>
    </lineage>
</organism>
<evidence type="ECO:0000313" key="2">
    <source>
        <dbReference type="EMBL" id="OGC92382.1"/>
    </source>
</evidence>